<dbReference type="PROSITE" id="PS00622">
    <property type="entry name" value="HTH_LUXR_1"/>
    <property type="match status" value="1"/>
</dbReference>
<comment type="similarity">
    <text evidence="1">Belongs to the sigma-70 factor family. ECF subfamily.</text>
</comment>
<dbReference type="InterPro" id="IPR036388">
    <property type="entry name" value="WH-like_DNA-bd_sf"/>
</dbReference>
<evidence type="ECO:0000256" key="3">
    <source>
        <dbReference type="ARBA" id="ARBA00023082"/>
    </source>
</evidence>
<dbReference type="GO" id="GO:0006352">
    <property type="term" value="P:DNA-templated transcription initiation"/>
    <property type="evidence" value="ECO:0007669"/>
    <property type="project" value="InterPro"/>
</dbReference>
<dbReference type="Pfam" id="PF04542">
    <property type="entry name" value="Sigma70_r2"/>
    <property type="match status" value="1"/>
</dbReference>
<dbReference type="InterPro" id="IPR039425">
    <property type="entry name" value="RNA_pol_sigma-70-like"/>
</dbReference>
<dbReference type="PANTHER" id="PTHR43133:SF8">
    <property type="entry name" value="RNA POLYMERASE SIGMA FACTOR HI_1459-RELATED"/>
    <property type="match status" value="1"/>
</dbReference>
<dbReference type="SUPFAM" id="SSF88946">
    <property type="entry name" value="Sigma2 domain of RNA polymerase sigma factors"/>
    <property type="match status" value="1"/>
</dbReference>
<evidence type="ECO:0000313" key="7">
    <source>
        <dbReference type="EMBL" id="MBK1789972.1"/>
    </source>
</evidence>
<comment type="caution">
    <text evidence="7">The sequence shown here is derived from an EMBL/GenBank/DDBJ whole genome shotgun (WGS) entry which is preliminary data.</text>
</comment>
<keyword evidence="8" id="KW-1185">Reference proteome</keyword>
<dbReference type="Gene3D" id="1.10.1740.10">
    <property type="match status" value="1"/>
</dbReference>
<keyword evidence="5" id="KW-0804">Transcription</keyword>
<keyword evidence="2" id="KW-0805">Transcription regulation</keyword>
<dbReference type="InterPro" id="IPR013325">
    <property type="entry name" value="RNA_pol_sigma_r2"/>
</dbReference>
<dbReference type="AlphaFoldDB" id="A0A8J7MBB9"/>
<evidence type="ECO:0000256" key="1">
    <source>
        <dbReference type="ARBA" id="ARBA00010641"/>
    </source>
</evidence>
<dbReference type="GO" id="GO:0003677">
    <property type="term" value="F:DNA binding"/>
    <property type="evidence" value="ECO:0007669"/>
    <property type="project" value="UniProtKB-KW"/>
</dbReference>
<dbReference type="Gene3D" id="1.10.10.10">
    <property type="entry name" value="Winged helix-like DNA-binding domain superfamily/Winged helix DNA-binding domain"/>
    <property type="match status" value="1"/>
</dbReference>
<evidence type="ECO:0000256" key="5">
    <source>
        <dbReference type="ARBA" id="ARBA00023163"/>
    </source>
</evidence>
<accession>A0A8J7MBB9</accession>
<evidence type="ECO:0000256" key="4">
    <source>
        <dbReference type="ARBA" id="ARBA00023125"/>
    </source>
</evidence>
<evidence type="ECO:0000259" key="6">
    <source>
        <dbReference type="PROSITE" id="PS00622"/>
    </source>
</evidence>
<sequence length="200" mass="24049">MADNSLNTRHTLLQKVSNQNDESAWKEFVFYYEKYIYLVCRSTNLDHHDAEEIVQQVLVKLWKKLPEFHYNRNQRFRSWLCQVTRNCVMDHFRKIQQQQSRLEKAYASQHWQYYKEDSLPDLEKIAEREWENYIVNMALRNLKNSVSEKMVEVFLAREDGVSAKEISIKMGIPVNTVYVYQKRMTTKLAEEIQQLCAQLD</sequence>
<evidence type="ECO:0000313" key="8">
    <source>
        <dbReference type="Proteomes" id="UP000624703"/>
    </source>
</evidence>
<feature type="domain" description="HTH luxR-type" evidence="6">
    <location>
        <begin position="160"/>
        <end position="187"/>
    </location>
</feature>
<name>A0A8J7MBB9_9BACT</name>
<dbReference type="NCBIfam" id="TIGR02937">
    <property type="entry name" value="sigma70-ECF"/>
    <property type="match status" value="1"/>
</dbReference>
<dbReference type="InterPro" id="IPR007627">
    <property type="entry name" value="RNA_pol_sigma70_r2"/>
</dbReference>
<dbReference type="Proteomes" id="UP000624703">
    <property type="component" value="Unassembled WGS sequence"/>
</dbReference>
<dbReference type="RefSeq" id="WP_200310006.1">
    <property type="nucleotide sequence ID" value="NZ_JAENIM010000009.1"/>
</dbReference>
<organism evidence="7 8">
    <name type="scientific">Persicirhabdus sediminis</name>
    <dbReference type="NCBI Taxonomy" id="454144"/>
    <lineage>
        <taxon>Bacteria</taxon>
        <taxon>Pseudomonadati</taxon>
        <taxon>Verrucomicrobiota</taxon>
        <taxon>Verrucomicrobiia</taxon>
        <taxon>Verrucomicrobiales</taxon>
        <taxon>Verrucomicrobiaceae</taxon>
        <taxon>Persicirhabdus</taxon>
    </lineage>
</organism>
<proteinExistence type="inferred from homology"/>
<dbReference type="EMBL" id="JAENIM010000009">
    <property type="protein sequence ID" value="MBK1789972.1"/>
    <property type="molecule type" value="Genomic_DNA"/>
</dbReference>
<dbReference type="GO" id="GO:0016987">
    <property type="term" value="F:sigma factor activity"/>
    <property type="evidence" value="ECO:0007669"/>
    <property type="project" value="UniProtKB-KW"/>
</dbReference>
<keyword evidence="4" id="KW-0238">DNA-binding</keyword>
<evidence type="ECO:0000256" key="2">
    <source>
        <dbReference type="ARBA" id="ARBA00023015"/>
    </source>
</evidence>
<keyword evidence="3" id="KW-0731">Sigma factor</keyword>
<reference evidence="7" key="1">
    <citation type="submission" date="2021-01" db="EMBL/GenBank/DDBJ databases">
        <title>Modified the classification status of verrucomicrobia.</title>
        <authorList>
            <person name="Feng X."/>
        </authorList>
    </citation>
    <scope>NUCLEOTIDE SEQUENCE</scope>
    <source>
        <strain evidence="7">_KCTC 22039</strain>
    </source>
</reference>
<gene>
    <name evidence="7" type="ORF">JIN82_02250</name>
</gene>
<dbReference type="SUPFAM" id="SSF88659">
    <property type="entry name" value="Sigma3 and sigma4 domains of RNA polymerase sigma factors"/>
    <property type="match status" value="1"/>
</dbReference>
<dbReference type="InterPro" id="IPR013324">
    <property type="entry name" value="RNA_pol_sigma_r3/r4-like"/>
</dbReference>
<dbReference type="InterPro" id="IPR014284">
    <property type="entry name" value="RNA_pol_sigma-70_dom"/>
</dbReference>
<dbReference type="PANTHER" id="PTHR43133">
    <property type="entry name" value="RNA POLYMERASE ECF-TYPE SIGMA FACTO"/>
    <property type="match status" value="1"/>
</dbReference>
<dbReference type="InterPro" id="IPR000792">
    <property type="entry name" value="Tscrpt_reg_LuxR_C"/>
</dbReference>
<protein>
    <submittedName>
        <fullName evidence="7">RNA polymerase sigma factor</fullName>
    </submittedName>
</protein>